<evidence type="ECO:0000313" key="2">
    <source>
        <dbReference type="RefSeq" id="XP_075099498.1"/>
    </source>
</evidence>
<keyword evidence="1" id="KW-1185">Reference proteome</keyword>
<dbReference type="RefSeq" id="XP_075099498.1">
    <property type="nucleotide sequence ID" value="XM_075243397.1"/>
</dbReference>
<evidence type="ECO:0000313" key="1">
    <source>
        <dbReference type="Proteomes" id="UP000790787"/>
    </source>
</evidence>
<gene>
    <name evidence="2" type="primary">LOC142176266</name>
</gene>
<proteinExistence type="predicted"/>
<protein>
    <submittedName>
        <fullName evidence="2">Disease resistance protein Roq1-like</fullName>
    </submittedName>
</protein>
<sequence length="315" mass="36286">MASSNQNLKNGVFLSFRGEDTRKTCLGHLYYALKHRGIHTFKDDIRLERGKSIPPELVKAIEQSRFAIVVFSKNYATSAWCLDELAKIMKCKKELGQTVYDMDPSDHVVEDILGKLCQVISSIDNDLVGMESRVREGGWEALARQQSQVLCLENILANLKMFVFKCKGHMDCNICKVFSSLLKVSLTITSVYEGMEIMRKRLRSMKVLIILDDVNQKGQLEIQHDSRRSRIWLPEDIEDLFTGNFEAEAVEGLWIPRNYIPKQVISYYNISEAFRRMKRLRVLVVRATNFCSIDPITHLPSSLRWLDWDSCPLNS</sequence>
<name>A0AC58TQJ8_TOBAC</name>
<dbReference type="Proteomes" id="UP000790787">
    <property type="component" value="Chromosome 22"/>
</dbReference>
<reference evidence="1" key="1">
    <citation type="journal article" date="2014" name="Nat. Commun.">
        <title>The tobacco genome sequence and its comparison with those of tomato and potato.</title>
        <authorList>
            <person name="Sierro N."/>
            <person name="Battey J.N."/>
            <person name="Ouadi S."/>
            <person name="Bakaher N."/>
            <person name="Bovet L."/>
            <person name="Willig A."/>
            <person name="Goepfert S."/>
            <person name="Peitsch M.C."/>
            <person name="Ivanov N.V."/>
        </authorList>
    </citation>
    <scope>NUCLEOTIDE SEQUENCE [LARGE SCALE GENOMIC DNA]</scope>
</reference>
<organism evidence="1 2">
    <name type="scientific">Nicotiana tabacum</name>
    <name type="common">Common tobacco</name>
    <dbReference type="NCBI Taxonomy" id="4097"/>
    <lineage>
        <taxon>Eukaryota</taxon>
        <taxon>Viridiplantae</taxon>
        <taxon>Streptophyta</taxon>
        <taxon>Embryophyta</taxon>
        <taxon>Tracheophyta</taxon>
        <taxon>Spermatophyta</taxon>
        <taxon>Magnoliopsida</taxon>
        <taxon>eudicotyledons</taxon>
        <taxon>Gunneridae</taxon>
        <taxon>Pentapetalae</taxon>
        <taxon>asterids</taxon>
        <taxon>lamiids</taxon>
        <taxon>Solanales</taxon>
        <taxon>Solanaceae</taxon>
        <taxon>Nicotianoideae</taxon>
        <taxon>Nicotianeae</taxon>
        <taxon>Nicotiana</taxon>
    </lineage>
</organism>
<accession>A0AC58TQJ8</accession>
<reference evidence="2" key="2">
    <citation type="submission" date="2025-08" db="UniProtKB">
        <authorList>
            <consortium name="RefSeq"/>
        </authorList>
    </citation>
    <scope>IDENTIFICATION</scope>
    <source>
        <tissue evidence="2">Leaf</tissue>
    </source>
</reference>